<keyword evidence="4 6" id="KW-1133">Transmembrane helix</keyword>
<organism evidence="8 9">
    <name type="scientific">Solilutibacter pythonis</name>
    <dbReference type="NCBI Taxonomy" id="2483112"/>
    <lineage>
        <taxon>Bacteria</taxon>
        <taxon>Pseudomonadati</taxon>
        <taxon>Pseudomonadota</taxon>
        <taxon>Gammaproteobacteria</taxon>
        <taxon>Lysobacterales</taxon>
        <taxon>Lysobacteraceae</taxon>
        <taxon>Solilutibacter</taxon>
    </lineage>
</organism>
<feature type="transmembrane region" description="Helical" evidence="6">
    <location>
        <begin position="214"/>
        <end position="232"/>
    </location>
</feature>
<evidence type="ECO:0000256" key="3">
    <source>
        <dbReference type="ARBA" id="ARBA00022692"/>
    </source>
</evidence>
<gene>
    <name evidence="8" type="ORF">EBB59_02020</name>
</gene>
<dbReference type="AlphaFoldDB" id="A0A3M2I3C2"/>
<dbReference type="InterPro" id="IPR050638">
    <property type="entry name" value="AA-Vitamin_Transporters"/>
</dbReference>
<keyword evidence="3 6" id="KW-0812">Transmembrane</keyword>
<feature type="transmembrane region" description="Helical" evidence="6">
    <location>
        <begin position="269"/>
        <end position="285"/>
    </location>
</feature>
<dbReference type="GO" id="GO:0016020">
    <property type="term" value="C:membrane"/>
    <property type="evidence" value="ECO:0007669"/>
    <property type="project" value="UniProtKB-SubCell"/>
</dbReference>
<reference evidence="8 9" key="1">
    <citation type="submission" date="2018-10" db="EMBL/GenBank/DDBJ databases">
        <title>Proposal of Lysobacter pythonis sp. nov. isolated from royal pythons (Python regius).</title>
        <authorList>
            <person name="Hans-Juergen B."/>
            <person name="Huptas C."/>
            <person name="Sandra B."/>
            <person name="Igor L."/>
            <person name="Joachim S."/>
            <person name="Siegfried S."/>
            <person name="Mareike W."/>
            <person name="Peter K."/>
        </authorList>
    </citation>
    <scope>NUCLEOTIDE SEQUENCE [LARGE SCALE GENOMIC DNA]</scope>
    <source>
        <strain evidence="8 9">4284/11</strain>
    </source>
</reference>
<proteinExistence type="inferred from homology"/>
<keyword evidence="5 6" id="KW-0472">Membrane</keyword>
<evidence type="ECO:0000313" key="9">
    <source>
        <dbReference type="Proteomes" id="UP000275012"/>
    </source>
</evidence>
<keyword evidence="9" id="KW-1185">Reference proteome</keyword>
<feature type="transmembrane region" description="Helical" evidence="6">
    <location>
        <begin position="244"/>
        <end position="263"/>
    </location>
</feature>
<feature type="transmembrane region" description="Helical" evidence="6">
    <location>
        <begin position="180"/>
        <end position="202"/>
    </location>
</feature>
<comment type="subcellular location">
    <subcellularLocation>
        <location evidence="1">Membrane</location>
        <topology evidence="1">Multi-pass membrane protein</topology>
    </subcellularLocation>
</comment>
<dbReference type="RefSeq" id="WP_122100475.1">
    <property type="nucleotide sequence ID" value="NZ_RFLY01000002.1"/>
</dbReference>
<evidence type="ECO:0000313" key="8">
    <source>
        <dbReference type="EMBL" id="RMH94480.1"/>
    </source>
</evidence>
<accession>A0A3M2I3C2</accession>
<feature type="transmembrane region" description="Helical" evidence="6">
    <location>
        <begin position="125"/>
        <end position="145"/>
    </location>
</feature>
<dbReference type="PANTHER" id="PTHR32322">
    <property type="entry name" value="INNER MEMBRANE TRANSPORTER"/>
    <property type="match status" value="1"/>
</dbReference>
<feature type="transmembrane region" description="Helical" evidence="6">
    <location>
        <begin position="73"/>
        <end position="93"/>
    </location>
</feature>
<comment type="similarity">
    <text evidence="2">Belongs to the EamA transporter family.</text>
</comment>
<evidence type="ECO:0000256" key="6">
    <source>
        <dbReference type="SAM" id="Phobius"/>
    </source>
</evidence>
<evidence type="ECO:0000256" key="5">
    <source>
        <dbReference type="ARBA" id="ARBA00023136"/>
    </source>
</evidence>
<dbReference type="PANTHER" id="PTHR32322:SF2">
    <property type="entry name" value="EAMA DOMAIN-CONTAINING PROTEIN"/>
    <property type="match status" value="1"/>
</dbReference>
<name>A0A3M2I3C2_9GAMM</name>
<sequence>MSTDTTTRPRGGWGEVLLTALAPVIWGTTYIVTTELLPPGKPFTAALLRVLPAGLLLVAWTRCRPGPSALLKLLALGALNITVFQALLFVAAYRLPGGLAAVLGAIQPLIVMALIWAFDSRKPRIFAVLAASMGIVGMVMLLLAPGARWDAIGVLAALAGAVCMAVGTWLIQRWRLPMPVLALTGWQLLLGGLLLLPLVLAGEGWPAAMTPRHLLGYGYLCLFGAVISYALWFRGLTRLSPVAVASLGLLSPLSAVLIGWIWLGEAMRGWSMLGMVTVLASVIAVQRAMRDLRLPATEPQR</sequence>
<feature type="domain" description="EamA" evidence="7">
    <location>
        <begin position="152"/>
        <end position="284"/>
    </location>
</feature>
<dbReference type="Proteomes" id="UP000275012">
    <property type="component" value="Unassembled WGS sequence"/>
</dbReference>
<evidence type="ECO:0000256" key="2">
    <source>
        <dbReference type="ARBA" id="ARBA00007362"/>
    </source>
</evidence>
<feature type="transmembrane region" description="Helical" evidence="6">
    <location>
        <begin position="99"/>
        <end position="118"/>
    </location>
</feature>
<feature type="domain" description="EamA" evidence="7">
    <location>
        <begin position="16"/>
        <end position="142"/>
    </location>
</feature>
<dbReference type="OrthoDB" id="5430053at2"/>
<comment type="caution">
    <text evidence="8">The sequence shown here is derived from an EMBL/GenBank/DDBJ whole genome shotgun (WGS) entry which is preliminary data.</text>
</comment>
<dbReference type="Pfam" id="PF00892">
    <property type="entry name" value="EamA"/>
    <property type="match status" value="2"/>
</dbReference>
<protein>
    <submittedName>
        <fullName evidence="8">EamA family transporter</fullName>
    </submittedName>
</protein>
<feature type="transmembrane region" description="Helical" evidence="6">
    <location>
        <begin position="43"/>
        <end position="61"/>
    </location>
</feature>
<feature type="transmembrane region" description="Helical" evidence="6">
    <location>
        <begin position="151"/>
        <end position="171"/>
    </location>
</feature>
<evidence type="ECO:0000259" key="7">
    <source>
        <dbReference type="Pfam" id="PF00892"/>
    </source>
</evidence>
<dbReference type="InterPro" id="IPR037185">
    <property type="entry name" value="EmrE-like"/>
</dbReference>
<dbReference type="EMBL" id="RFLY01000002">
    <property type="protein sequence ID" value="RMH94480.1"/>
    <property type="molecule type" value="Genomic_DNA"/>
</dbReference>
<dbReference type="InterPro" id="IPR000620">
    <property type="entry name" value="EamA_dom"/>
</dbReference>
<evidence type="ECO:0000256" key="1">
    <source>
        <dbReference type="ARBA" id="ARBA00004141"/>
    </source>
</evidence>
<evidence type="ECO:0000256" key="4">
    <source>
        <dbReference type="ARBA" id="ARBA00022989"/>
    </source>
</evidence>
<feature type="transmembrane region" description="Helical" evidence="6">
    <location>
        <begin position="12"/>
        <end position="31"/>
    </location>
</feature>
<dbReference type="SUPFAM" id="SSF103481">
    <property type="entry name" value="Multidrug resistance efflux transporter EmrE"/>
    <property type="match status" value="2"/>
</dbReference>